<accession>A0A8X6WM04</accession>
<sequence>MRIKVPLHATEILALDANKGNIDKTICQCASSLKSQLIKENSSSPDNRMRGAVPEQLTFRSTYERVLEVFHHLVA</sequence>
<name>A0A8X6WM04_9ARAC</name>
<reference evidence="1" key="1">
    <citation type="submission" date="2020-08" db="EMBL/GenBank/DDBJ databases">
        <title>Multicomponent nature underlies the extraordinary mechanical properties of spider dragline silk.</title>
        <authorList>
            <person name="Kono N."/>
            <person name="Nakamura H."/>
            <person name="Mori M."/>
            <person name="Yoshida Y."/>
            <person name="Ohtoshi R."/>
            <person name="Malay A.D."/>
            <person name="Moran D.A.P."/>
            <person name="Tomita M."/>
            <person name="Numata K."/>
            <person name="Arakawa K."/>
        </authorList>
    </citation>
    <scope>NUCLEOTIDE SEQUENCE</scope>
</reference>
<comment type="caution">
    <text evidence="1">The sequence shown here is derived from an EMBL/GenBank/DDBJ whole genome shotgun (WGS) entry which is preliminary data.</text>
</comment>
<dbReference type="EMBL" id="BMAV01000372">
    <property type="protein sequence ID" value="GFY37583.1"/>
    <property type="molecule type" value="Genomic_DNA"/>
</dbReference>
<dbReference type="AlphaFoldDB" id="A0A8X6WM04"/>
<gene>
    <name evidence="1" type="ORF">TNIN_7471</name>
</gene>
<protein>
    <submittedName>
        <fullName evidence="1">Uncharacterized protein</fullName>
    </submittedName>
</protein>
<dbReference type="Proteomes" id="UP000886998">
    <property type="component" value="Unassembled WGS sequence"/>
</dbReference>
<proteinExistence type="predicted"/>
<keyword evidence="2" id="KW-1185">Reference proteome</keyword>
<evidence type="ECO:0000313" key="2">
    <source>
        <dbReference type="Proteomes" id="UP000886998"/>
    </source>
</evidence>
<evidence type="ECO:0000313" key="1">
    <source>
        <dbReference type="EMBL" id="GFY37583.1"/>
    </source>
</evidence>
<organism evidence="1 2">
    <name type="scientific">Trichonephila inaurata madagascariensis</name>
    <dbReference type="NCBI Taxonomy" id="2747483"/>
    <lineage>
        <taxon>Eukaryota</taxon>
        <taxon>Metazoa</taxon>
        <taxon>Ecdysozoa</taxon>
        <taxon>Arthropoda</taxon>
        <taxon>Chelicerata</taxon>
        <taxon>Arachnida</taxon>
        <taxon>Araneae</taxon>
        <taxon>Araneomorphae</taxon>
        <taxon>Entelegynae</taxon>
        <taxon>Araneoidea</taxon>
        <taxon>Nephilidae</taxon>
        <taxon>Trichonephila</taxon>
        <taxon>Trichonephila inaurata</taxon>
    </lineage>
</organism>